<keyword evidence="13" id="KW-1185">Reference proteome</keyword>
<keyword evidence="5" id="KW-0574">Periplasm</keyword>
<feature type="binding site" description="covalent" evidence="8">
    <location>
        <position position="247"/>
    </location>
    <ligand>
        <name>heme c</name>
        <dbReference type="ChEBI" id="CHEBI:61717"/>
        <label>2</label>
    </ligand>
</feature>
<feature type="chain" id="PRO_5016920385" evidence="10">
    <location>
        <begin position="32"/>
        <end position="424"/>
    </location>
</feature>
<feature type="binding site" description="covalent" evidence="8">
    <location>
        <position position="70"/>
    </location>
    <ligand>
        <name>heme c</name>
        <dbReference type="ChEBI" id="CHEBI:61717"/>
        <label>1</label>
    </ligand>
</feature>
<dbReference type="PANTHER" id="PTHR30600:SF10">
    <property type="entry name" value="BLL6722 PROTEIN"/>
    <property type="match status" value="1"/>
</dbReference>
<feature type="signal peptide" evidence="10">
    <location>
        <begin position="1"/>
        <end position="31"/>
    </location>
</feature>
<dbReference type="SUPFAM" id="SSF46626">
    <property type="entry name" value="Cytochrome c"/>
    <property type="match status" value="2"/>
</dbReference>
<feature type="domain" description="Cytochrome c" evidence="11">
    <location>
        <begin position="227"/>
        <end position="393"/>
    </location>
</feature>
<keyword evidence="6 12" id="KW-0560">Oxidoreductase</keyword>
<dbReference type="GO" id="GO:0020037">
    <property type="term" value="F:heme binding"/>
    <property type="evidence" value="ECO:0007669"/>
    <property type="project" value="InterPro"/>
</dbReference>
<dbReference type="GO" id="GO:0046872">
    <property type="term" value="F:metal ion binding"/>
    <property type="evidence" value="ECO:0007669"/>
    <property type="project" value="UniProtKB-KW"/>
</dbReference>
<dbReference type="InterPro" id="IPR051395">
    <property type="entry name" value="Cytochrome_c_Peroxidase/MauG"/>
</dbReference>
<dbReference type="Pfam" id="PF03150">
    <property type="entry name" value="CCP_MauG"/>
    <property type="match status" value="1"/>
</dbReference>
<keyword evidence="7 9" id="KW-0408">Iron</keyword>
<keyword evidence="4 10" id="KW-0732">Signal</keyword>
<feature type="domain" description="Cytochrome c" evidence="11">
    <location>
        <begin position="48"/>
        <end position="170"/>
    </location>
</feature>
<evidence type="ECO:0000313" key="13">
    <source>
        <dbReference type="Proteomes" id="UP000255417"/>
    </source>
</evidence>
<dbReference type="GO" id="GO:0009055">
    <property type="term" value="F:electron transfer activity"/>
    <property type="evidence" value="ECO:0007669"/>
    <property type="project" value="InterPro"/>
</dbReference>
<evidence type="ECO:0000256" key="3">
    <source>
        <dbReference type="ARBA" id="ARBA00022723"/>
    </source>
</evidence>
<evidence type="ECO:0000256" key="4">
    <source>
        <dbReference type="ARBA" id="ARBA00022729"/>
    </source>
</evidence>
<dbReference type="PANTHER" id="PTHR30600">
    <property type="entry name" value="CYTOCHROME C PEROXIDASE-RELATED"/>
    <property type="match status" value="1"/>
</dbReference>
<dbReference type="InterPro" id="IPR026259">
    <property type="entry name" value="MauG/Cytc_peroxidase"/>
</dbReference>
<dbReference type="GO" id="GO:0042597">
    <property type="term" value="C:periplasmic space"/>
    <property type="evidence" value="ECO:0007669"/>
    <property type="project" value="UniProtKB-SubCell"/>
</dbReference>
<dbReference type="InterPro" id="IPR009056">
    <property type="entry name" value="Cyt_c-like_dom"/>
</dbReference>
<keyword evidence="3 9" id="KW-0479">Metal-binding</keyword>
<comment type="cofactor">
    <cofactor evidence="8">
        <name>heme</name>
        <dbReference type="ChEBI" id="CHEBI:30413"/>
    </cofactor>
    <text evidence="8">Binds 2 heme groups.</text>
</comment>
<name>A0A379CAY3_9PAST</name>
<dbReference type="EMBL" id="UGTA01000001">
    <property type="protein sequence ID" value="SUB58885.1"/>
    <property type="molecule type" value="Genomic_DNA"/>
</dbReference>
<evidence type="ECO:0000256" key="7">
    <source>
        <dbReference type="ARBA" id="ARBA00023004"/>
    </source>
</evidence>
<feature type="binding site" description="covalent" evidence="8">
    <location>
        <position position="73"/>
    </location>
    <ligand>
        <name>heme c</name>
        <dbReference type="ChEBI" id="CHEBI:61717"/>
        <label>1</label>
    </ligand>
</feature>
<dbReference type="OrthoDB" id="9805202at2"/>
<evidence type="ECO:0000259" key="11">
    <source>
        <dbReference type="PROSITE" id="PS51007"/>
    </source>
</evidence>
<dbReference type="GO" id="GO:0004130">
    <property type="term" value="F:cytochrome-c peroxidase activity"/>
    <property type="evidence" value="ECO:0007669"/>
    <property type="project" value="TreeGrafter"/>
</dbReference>
<keyword evidence="2 8" id="KW-0349">Heme</keyword>
<protein>
    <submittedName>
        <fullName evidence="12">Methylamine utilization protein MauG</fullName>
        <ecNumber evidence="12">1.-.-.-</ecNumber>
    </submittedName>
</protein>
<evidence type="ECO:0000256" key="2">
    <source>
        <dbReference type="ARBA" id="ARBA00022617"/>
    </source>
</evidence>
<evidence type="ECO:0000256" key="10">
    <source>
        <dbReference type="SAM" id="SignalP"/>
    </source>
</evidence>
<dbReference type="Proteomes" id="UP000255417">
    <property type="component" value="Unassembled WGS sequence"/>
</dbReference>
<sequence length="424" mass="48220">MKNVKNNNKTFHKRHILSALVLGISLNSAYALDTQTQQAISKDKQALAKIELGKKLYFDTALSLNGTLSCASCHSPTTGFVDIRPYKNGAIVALGDDGHSKGNRNVPTAGYAAFSPTFHFDEKQKEWTGGQFWDGRADTLAEQAGGPPLNPVEMNMPNKQAIIDRLKAKPFYQKAFVQTYGQNIFDNTEKAYTAMTDAIEAFEKSQDFSPFDSKYDRFLKGEYELEVLEDLGMTLFFSNDNVSCSNCHKLFPEGNQQETFTNFQYRNIGTPKNLELIKMNNLGDSFVDRGLAENPKLKGQPNLKELEGKFKTPTLRNVAVTGPYMHNGVFKHLRTVVEFYDKYNNHDRILNPETGKPWGEPEVPETVDMDDLRAKRMTDRKIDALVAFMKMLTDKRYEPMLEKLDKQEALFWQEKEKLNKEKSK</sequence>
<dbReference type="RefSeq" id="WP_115315390.1">
    <property type="nucleotide sequence ID" value="NZ_LWIF01000001.1"/>
</dbReference>
<accession>A0A379CAY3</accession>
<gene>
    <name evidence="12" type="primary">mauG</name>
    <name evidence="12" type="ORF">NCTC12872_00854</name>
</gene>
<feature type="binding site" description="axial binding residue" evidence="9">
    <location>
        <position position="248"/>
    </location>
    <ligand>
        <name>heme c</name>
        <dbReference type="ChEBI" id="CHEBI:61717"/>
        <label>2</label>
    </ligand>
    <ligandPart>
        <name>Fe</name>
        <dbReference type="ChEBI" id="CHEBI:18248"/>
    </ligandPart>
</feature>
<dbReference type="PROSITE" id="PS51007">
    <property type="entry name" value="CYTC"/>
    <property type="match status" value="2"/>
</dbReference>
<organism evidence="12 13">
    <name type="scientific">Phocoenobacter uteri</name>
    <dbReference type="NCBI Taxonomy" id="146806"/>
    <lineage>
        <taxon>Bacteria</taxon>
        <taxon>Pseudomonadati</taxon>
        <taxon>Pseudomonadota</taxon>
        <taxon>Gammaproteobacteria</taxon>
        <taxon>Pasteurellales</taxon>
        <taxon>Pasteurellaceae</taxon>
        <taxon>Phocoenobacter</taxon>
    </lineage>
</organism>
<comment type="subcellular location">
    <subcellularLocation>
        <location evidence="1">Periplasm</location>
    </subcellularLocation>
</comment>
<dbReference type="Gene3D" id="1.10.760.10">
    <property type="entry name" value="Cytochrome c-like domain"/>
    <property type="match status" value="2"/>
</dbReference>
<evidence type="ECO:0000256" key="6">
    <source>
        <dbReference type="ARBA" id="ARBA00023002"/>
    </source>
</evidence>
<dbReference type="PIRSF" id="PIRSF000294">
    <property type="entry name" value="Cytochrome-c_peroxidase"/>
    <property type="match status" value="1"/>
</dbReference>
<reference evidence="12 13" key="1">
    <citation type="submission" date="2018-06" db="EMBL/GenBank/DDBJ databases">
        <authorList>
            <consortium name="Pathogen Informatics"/>
            <person name="Doyle S."/>
        </authorList>
    </citation>
    <scope>NUCLEOTIDE SEQUENCE [LARGE SCALE GENOMIC DNA]</scope>
    <source>
        <strain evidence="12 13">NCTC12872</strain>
    </source>
</reference>
<proteinExistence type="predicted"/>
<dbReference type="InterPro" id="IPR004852">
    <property type="entry name" value="Di-haem_cyt_c_peroxidsae"/>
</dbReference>
<evidence type="ECO:0000256" key="9">
    <source>
        <dbReference type="PIRSR" id="PIRSR000294-2"/>
    </source>
</evidence>
<evidence type="ECO:0000256" key="8">
    <source>
        <dbReference type="PIRSR" id="PIRSR000294-1"/>
    </source>
</evidence>
<dbReference type="InterPro" id="IPR036909">
    <property type="entry name" value="Cyt_c-like_dom_sf"/>
</dbReference>
<feature type="binding site" description="axial binding residue" evidence="9">
    <location>
        <position position="74"/>
    </location>
    <ligand>
        <name>heme c</name>
        <dbReference type="ChEBI" id="CHEBI:61717"/>
        <label>1</label>
    </ligand>
    <ligandPart>
        <name>Fe</name>
        <dbReference type="ChEBI" id="CHEBI:18248"/>
    </ligandPart>
</feature>
<dbReference type="AlphaFoldDB" id="A0A379CAY3"/>
<evidence type="ECO:0000256" key="1">
    <source>
        <dbReference type="ARBA" id="ARBA00004418"/>
    </source>
</evidence>
<evidence type="ECO:0000256" key="5">
    <source>
        <dbReference type="ARBA" id="ARBA00022764"/>
    </source>
</evidence>
<comment type="PTM">
    <text evidence="8">Binds 2 heme groups per subunit.</text>
</comment>
<feature type="binding site" description="covalent" evidence="8">
    <location>
        <position position="244"/>
    </location>
    <ligand>
        <name>heme c</name>
        <dbReference type="ChEBI" id="CHEBI:61717"/>
        <label>2</label>
    </ligand>
</feature>
<dbReference type="EC" id="1.-.-.-" evidence="12"/>
<evidence type="ECO:0000313" key="12">
    <source>
        <dbReference type="EMBL" id="SUB58885.1"/>
    </source>
</evidence>